<dbReference type="RefSeq" id="WP_146890976.1">
    <property type="nucleotide sequence ID" value="NZ_BJXB01000043.1"/>
</dbReference>
<proteinExistence type="predicted"/>
<comment type="caution">
    <text evidence="1">The sequence shown here is derived from an EMBL/GenBank/DDBJ whole genome shotgun (WGS) entry which is preliminary data.</text>
</comment>
<accession>A0A511NAC0</accession>
<organism evidence="1 2">
    <name type="scientific">Deinococcus cellulosilyticus (strain DSM 18568 / NBRC 106333 / KACC 11606 / 5516J-15)</name>
    <dbReference type="NCBI Taxonomy" id="1223518"/>
    <lineage>
        <taxon>Bacteria</taxon>
        <taxon>Thermotogati</taxon>
        <taxon>Deinococcota</taxon>
        <taxon>Deinococci</taxon>
        <taxon>Deinococcales</taxon>
        <taxon>Deinococcaceae</taxon>
        <taxon>Deinococcus</taxon>
    </lineage>
</organism>
<evidence type="ECO:0000313" key="2">
    <source>
        <dbReference type="Proteomes" id="UP000321306"/>
    </source>
</evidence>
<reference evidence="1 2" key="1">
    <citation type="submission" date="2019-07" db="EMBL/GenBank/DDBJ databases">
        <title>Whole genome shotgun sequence of Deinococcus cellulosilyticus NBRC 106333.</title>
        <authorList>
            <person name="Hosoyama A."/>
            <person name="Uohara A."/>
            <person name="Ohji S."/>
            <person name="Ichikawa N."/>
        </authorList>
    </citation>
    <scope>NUCLEOTIDE SEQUENCE [LARGE SCALE GENOMIC DNA]</scope>
    <source>
        <strain evidence="1 2">NBRC 106333</strain>
    </source>
</reference>
<dbReference type="AlphaFoldDB" id="A0A511NAC0"/>
<keyword evidence="2" id="KW-1185">Reference proteome</keyword>
<dbReference type="EMBL" id="BJXB01000043">
    <property type="protein sequence ID" value="GEM49774.1"/>
    <property type="molecule type" value="Genomic_DNA"/>
</dbReference>
<evidence type="ECO:0000313" key="1">
    <source>
        <dbReference type="EMBL" id="GEM49774.1"/>
    </source>
</evidence>
<protein>
    <submittedName>
        <fullName evidence="1">Uncharacterized protein</fullName>
    </submittedName>
</protein>
<sequence length="90" mass="10656">MKTTPIKPAVSQDPDPKVWARKNGQRYTLSGIVQFARFWDIKLTRRHPVTLELQDIVYRDMDSHSKWLWLAVMLNRHGIPHHLGYQETHP</sequence>
<gene>
    <name evidence="1" type="ORF">DC3_54090</name>
</gene>
<name>A0A511NAC0_DEIC1</name>
<dbReference type="Proteomes" id="UP000321306">
    <property type="component" value="Unassembled WGS sequence"/>
</dbReference>